<dbReference type="GeneID" id="47557025"/>
<evidence type="ECO:0000313" key="5">
    <source>
        <dbReference type="Proteomes" id="UP000552560"/>
    </source>
</evidence>
<dbReference type="PANTHER" id="PTHR37625:SF4">
    <property type="entry name" value="OUTER MEMBRANE LIPOPROTEIN"/>
    <property type="match status" value="1"/>
</dbReference>
<feature type="chain" id="PRO_5036297702" evidence="1">
    <location>
        <begin position="25"/>
        <end position="178"/>
    </location>
</feature>
<dbReference type="Proteomes" id="UP000552560">
    <property type="component" value="Unassembled WGS sequence"/>
</dbReference>
<keyword evidence="3" id="KW-0449">Lipoprotein</keyword>
<evidence type="ECO:0000256" key="1">
    <source>
        <dbReference type="SAM" id="SignalP"/>
    </source>
</evidence>
<dbReference type="PANTHER" id="PTHR37625">
    <property type="entry name" value="OUTER MEMBRANE LIPOPROTEIN-RELATED"/>
    <property type="match status" value="1"/>
</dbReference>
<dbReference type="EMBL" id="JAAQWE010000041">
    <property type="protein sequence ID" value="NMY00508.1"/>
    <property type="molecule type" value="Genomic_DNA"/>
</dbReference>
<protein>
    <submittedName>
        <fullName evidence="3">Type VI secretion system lipoprotein TssJ</fullName>
    </submittedName>
</protein>
<proteinExistence type="predicted"/>
<dbReference type="RefSeq" id="WP_046383722.1">
    <property type="nucleotide sequence ID" value="NZ_CBDFBJ010000254.1"/>
</dbReference>
<organism evidence="3 4">
    <name type="scientific">Pseudomonas veronii</name>
    <dbReference type="NCBI Taxonomy" id="76761"/>
    <lineage>
        <taxon>Bacteria</taxon>
        <taxon>Pseudomonadati</taxon>
        <taxon>Pseudomonadota</taxon>
        <taxon>Gammaproteobacteria</taxon>
        <taxon>Pseudomonadales</taxon>
        <taxon>Pseudomonadaceae</taxon>
        <taxon>Pseudomonas</taxon>
    </lineage>
</organism>
<evidence type="ECO:0000313" key="3">
    <source>
        <dbReference type="EMBL" id="NMY10352.1"/>
    </source>
</evidence>
<dbReference type="OrthoDB" id="7021080at2"/>
<dbReference type="EMBL" id="JAAQWG010000026">
    <property type="protein sequence ID" value="NMY10352.1"/>
    <property type="molecule type" value="Genomic_DNA"/>
</dbReference>
<dbReference type="Pfam" id="PF12790">
    <property type="entry name" value="T6SS-SciN"/>
    <property type="match status" value="1"/>
</dbReference>
<evidence type="ECO:0000313" key="2">
    <source>
        <dbReference type="EMBL" id="NMY00508.1"/>
    </source>
</evidence>
<dbReference type="AlphaFoldDB" id="A0A0R3AZV1"/>
<keyword evidence="1" id="KW-0732">Signal</keyword>
<reference evidence="4 5" key="1">
    <citation type="journal article" date="2020" name="Front. Microbiol.">
        <title>Genetic Organization of the aprX-lipA2 Operon Affects the Proteolytic Potential of Pseudomonas Species in Milk.</title>
        <authorList>
            <person name="Maier C."/>
            <person name="Huptas C."/>
            <person name="von Neubeck M."/>
            <person name="Scherer S."/>
            <person name="Wenning M."/>
            <person name="Lucking G."/>
        </authorList>
    </citation>
    <scope>NUCLEOTIDE SEQUENCE [LARGE SCALE GENOMIC DNA]</scope>
    <source>
        <strain evidence="3 4">DSM 16272</strain>
        <strain evidence="2 5">WS 4671</strain>
    </source>
</reference>
<accession>A0A0R3AZV1</accession>
<evidence type="ECO:0000313" key="4">
    <source>
        <dbReference type="Proteomes" id="UP000537729"/>
    </source>
</evidence>
<gene>
    <name evidence="3" type="primary">tssJ</name>
    <name evidence="3" type="ORF">HBO38_18110</name>
    <name evidence="2" type="ORF">HBO43_28425</name>
</gene>
<dbReference type="NCBIfam" id="TIGR03352">
    <property type="entry name" value="VI_chp_3"/>
    <property type="match status" value="1"/>
</dbReference>
<comment type="caution">
    <text evidence="3">The sequence shown here is derived from an EMBL/GenBank/DDBJ whole genome shotgun (WGS) entry which is preliminary data.</text>
</comment>
<name>A0A0R3AZV1_PSEVE</name>
<dbReference type="Proteomes" id="UP000537729">
    <property type="component" value="Unassembled WGS sequence"/>
</dbReference>
<dbReference type="InterPro" id="IPR038706">
    <property type="entry name" value="Type_VI_SciN-like_sf"/>
</dbReference>
<feature type="signal peptide" evidence="1">
    <location>
        <begin position="1"/>
        <end position="24"/>
    </location>
</feature>
<sequence>MSRTVFNLVLLAAFTLPLGGCGLAQTVADGTASTAKAIFYKQVNTLHLDFSARTALNTDATDMRALSVPTLVRVYQLRDSKAVELATYEGLLGDDERLLARALLDKHSVVVKPEEGAQLNVPMDKDAQFVTLVALFRDPDTRQNSWRLTLTRDDLDPDRARVIELGDNRLILRPLTKD</sequence>
<dbReference type="Gene3D" id="2.60.40.4150">
    <property type="entry name" value="Type VI secretion system, lipoprotein SciN"/>
    <property type="match status" value="1"/>
</dbReference>
<dbReference type="InterPro" id="IPR017734">
    <property type="entry name" value="T6SS_SciN"/>
</dbReference>
<dbReference type="KEGG" id="pvr:PverR02_17870"/>